<accession>A0A2P2DIL5</accession>
<organism evidence="1 2">
    <name type="scientific">Leptospira ellinghausenii</name>
    <dbReference type="NCBI Taxonomy" id="1917822"/>
    <lineage>
        <taxon>Bacteria</taxon>
        <taxon>Pseudomonadati</taxon>
        <taxon>Spirochaetota</taxon>
        <taxon>Spirochaetia</taxon>
        <taxon>Leptospirales</taxon>
        <taxon>Leptospiraceae</taxon>
        <taxon>Leptospira</taxon>
    </lineage>
</organism>
<reference evidence="2" key="1">
    <citation type="journal article" date="2019" name="Microbiol. Immunol.">
        <title>Molecular and phenotypic characterization of Leptospira johnsonii sp. nov., Leptospira ellinghausenii sp. nov. and Leptospira ryugenii sp. nov. isolated from soil and water in Japan.</title>
        <authorList>
            <person name="Masuzawa T."/>
            <person name="Saito M."/>
            <person name="Nakao R."/>
            <person name="Nikaido Y."/>
            <person name="Matsumoto M."/>
            <person name="Ogawa M."/>
            <person name="Yokoyama M."/>
            <person name="Hidaka Y."/>
            <person name="Tomita J."/>
            <person name="Sakakibara K."/>
            <person name="Suzuki K."/>
            <person name="Yasuda S."/>
            <person name="Sato H."/>
            <person name="Yamaguchi M."/>
            <person name="Yoshida S.I."/>
            <person name="Koizumi N."/>
            <person name="Kawamura Y."/>
        </authorList>
    </citation>
    <scope>NUCLEOTIDE SEQUENCE [LARGE SCALE GENOMIC DNA]</scope>
    <source>
        <strain evidence="2">E18</strain>
    </source>
</reference>
<dbReference type="OrthoDB" id="1711071at2"/>
<keyword evidence="2" id="KW-1185">Reference proteome</keyword>
<evidence type="ECO:0000313" key="2">
    <source>
        <dbReference type="Proteomes" id="UP000245206"/>
    </source>
</evidence>
<sequence length="72" mass="8174">MKFKELDNVILTKEVSFVDDGDEGILAVGTRGVIVHLYPNPNTVVVEFFDKDNETICVEDISVRFLELDESR</sequence>
<dbReference type="Pfam" id="PF16277">
    <property type="entry name" value="DUF4926"/>
    <property type="match status" value="1"/>
</dbReference>
<dbReference type="RefSeq" id="WP_108961468.1">
    <property type="nucleotide sequence ID" value="NZ_BFAZ01000013.1"/>
</dbReference>
<comment type="caution">
    <text evidence="1">The sequence shown here is derived from an EMBL/GenBank/DDBJ whole genome shotgun (WGS) entry which is preliminary data.</text>
</comment>
<gene>
    <name evidence="1" type="ORF">LPTSP2_37990</name>
</gene>
<dbReference type="Proteomes" id="UP000245206">
    <property type="component" value="Unassembled WGS sequence"/>
</dbReference>
<protein>
    <recommendedName>
        <fullName evidence="3">DUF4926 domain-containing protein</fullName>
    </recommendedName>
</protein>
<dbReference type="InterPro" id="IPR032568">
    <property type="entry name" value="DUF4926"/>
</dbReference>
<name>A0A2P2DIL5_9LEPT</name>
<evidence type="ECO:0000313" key="1">
    <source>
        <dbReference type="EMBL" id="GBF44496.1"/>
    </source>
</evidence>
<evidence type="ECO:0008006" key="3">
    <source>
        <dbReference type="Google" id="ProtNLM"/>
    </source>
</evidence>
<proteinExistence type="predicted"/>
<dbReference type="EMBL" id="BFAZ01000013">
    <property type="protein sequence ID" value="GBF44496.1"/>
    <property type="molecule type" value="Genomic_DNA"/>
</dbReference>
<dbReference type="AlphaFoldDB" id="A0A2P2DIL5"/>